<sequence length="91" mass="10631">MENPPDVLDIKDINKLIKQGRATHFRHFEDLPNIPQEDLLELINGEGHVLVDTHLYTQSGNFSYNLWVINWLKTDEGQKYKPLLEKICSNK</sequence>
<dbReference type="AlphaFoldDB" id="X1THM6"/>
<protein>
    <submittedName>
        <fullName evidence="1">Uncharacterized protein</fullName>
    </submittedName>
</protein>
<name>X1THM6_9ZZZZ</name>
<reference evidence="1" key="1">
    <citation type="journal article" date="2014" name="Front. Microbiol.">
        <title>High frequency of phylogenetically diverse reductive dehalogenase-homologous genes in deep subseafloor sedimentary metagenomes.</title>
        <authorList>
            <person name="Kawai M."/>
            <person name="Futagami T."/>
            <person name="Toyoda A."/>
            <person name="Takaki Y."/>
            <person name="Nishi S."/>
            <person name="Hori S."/>
            <person name="Arai W."/>
            <person name="Tsubouchi T."/>
            <person name="Morono Y."/>
            <person name="Uchiyama I."/>
            <person name="Ito T."/>
            <person name="Fujiyama A."/>
            <person name="Inagaki F."/>
            <person name="Takami H."/>
        </authorList>
    </citation>
    <scope>NUCLEOTIDE SEQUENCE</scope>
    <source>
        <strain evidence="1">Expedition CK06-06</strain>
    </source>
</reference>
<dbReference type="EMBL" id="BARW01006200">
    <property type="protein sequence ID" value="GAI87065.1"/>
    <property type="molecule type" value="Genomic_DNA"/>
</dbReference>
<proteinExistence type="predicted"/>
<organism evidence="1">
    <name type="scientific">marine sediment metagenome</name>
    <dbReference type="NCBI Taxonomy" id="412755"/>
    <lineage>
        <taxon>unclassified sequences</taxon>
        <taxon>metagenomes</taxon>
        <taxon>ecological metagenomes</taxon>
    </lineage>
</organism>
<evidence type="ECO:0000313" key="1">
    <source>
        <dbReference type="EMBL" id="GAI87065.1"/>
    </source>
</evidence>
<gene>
    <name evidence="1" type="ORF">S12H4_13002</name>
</gene>
<accession>X1THM6</accession>
<comment type="caution">
    <text evidence="1">The sequence shown here is derived from an EMBL/GenBank/DDBJ whole genome shotgun (WGS) entry which is preliminary data.</text>
</comment>